<feature type="compositionally biased region" description="Low complexity" evidence="1">
    <location>
        <begin position="114"/>
        <end position="134"/>
    </location>
</feature>
<keyword evidence="2" id="KW-0472">Membrane</keyword>
<evidence type="ECO:0000256" key="2">
    <source>
        <dbReference type="SAM" id="Phobius"/>
    </source>
</evidence>
<evidence type="ECO:0000259" key="3">
    <source>
        <dbReference type="PROSITE" id="PS51724"/>
    </source>
</evidence>
<dbReference type="PANTHER" id="PTHR38687">
    <property type="entry name" value="CELL DIVISION PROTEIN DEDD-RELATED"/>
    <property type="match status" value="1"/>
</dbReference>
<dbReference type="InterPro" id="IPR036680">
    <property type="entry name" value="SPOR-like_sf"/>
</dbReference>
<feature type="region of interest" description="Disordered" evidence="1">
    <location>
        <begin position="71"/>
        <end position="149"/>
    </location>
</feature>
<feature type="region of interest" description="Disordered" evidence="1">
    <location>
        <begin position="1"/>
        <end position="23"/>
    </location>
</feature>
<feature type="transmembrane region" description="Helical" evidence="2">
    <location>
        <begin position="32"/>
        <end position="52"/>
    </location>
</feature>
<feature type="domain" description="SPOR" evidence="3">
    <location>
        <begin position="152"/>
        <end position="237"/>
    </location>
</feature>
<keyword evidence="2" id="KW-1133">Transmembrane helix</keyword>
<organism evidence="4">
    <name type="scientific">hydrothermal vent metagenome</name>
    <dbReference type="NCBI Taxonomy" id="652676"/>
    <lineage>
        <taxon>unclassified sequences</taxon>
        <taxon>metagenomes</taxon>
        <taxon>ecological metagenomes</taxon>
    </lineage>
</organism>
<dbReference type="Pfam" id="PF05036">
    <property type="entry name" value="SPOR"/>
    <property type="match status" value="1"/>
</dbReference>
<name>A0A3B0SAP8_9ZZZZ</name>
<proteinExistence type="predicted"/>
<dbReference type="InterPro" id="IPR007730">
    <property type="entry name" value="SPOR-like_dom"/>
</dbReference>
<keyword evidence="2" id="KW-0812">Transmembrane</keyword>
<dbReference type="EMBL" id="UOEE01000334">
    <property type="protein sequence ID" value="VAW02168.1"/>
    <property type="molecule type" value="Genomic_DNA"/>
</dbReference>
<evidence type="ECO:0000313" key="4">
    <source>
        <dbReference type="EMBL" id="VAW02168.1"/>
    </source>
</evidence>
<sequence length="237" mass="25426">MTDKDRGVYSPPPDEYDRFDINEEDDSRRGPWLLVVAVAVLIAFIAVTYTAYNQGFRSGGRADAPIIAAQPGPLKAAPKNPGGTPPVDSGSAAYEPLDNTKPKQVKTAPPPEQPASRAPVAAKPKPKPVAQTTPKPTPKPVSKPKTRPAFDIQTDGKFVVQLGAFRSEEQALITWDSLAKSLPVLMDGTASDIQRADLGAKGVYYRLRAAAFDDRGKAQVFCTALKSKGRDCIVVAR</sequence>
<evidence type="ECO:0000256" key="1">
    <source>
        <dbReference type="SAM" id="MobiDB-lite"/>
    </source>
</evidence>
<dbReference type="InterPro" id="IPR052521">
    <property type="entry name" value="Cell_div_SPOR-domain"/>
</dbReference>
<dbReference type="AlphaFoldDB" id="A0A3B0SAP8"/>
<protein>
    <recommendedName>
        <fullName evidence="3">SPOR domain-containing protein</fullName>
    </recommendedName>
</protein>
<accession>A0A3B0SAP8</accession>
<dbReference type="Gene3D" id="3.30.70.1070">
    <property type="entry name" value="Sporulation related repeat"/>
    <property type="match status" value="1"/>
</dbReference>
<dbReference type="SUPFAM" id="SSF110997">
    <property type="entry name" value="Sporulation related repeat"/>
    <property type="match status" value="1"/>
</dbReference>
<gene>
    <name evidence="4" type="ORF">MNBD_ALPHA06-374</name>
</gene>
<reference evidence="4" key="1">
    <citation type="submission" date="2018-06" db="EMBL/GenBank/DDBJ databases">
        <authorList>
            <person name="Zhirakovskaya E."/>
        </authorList>
    </citation>
    <scope>NUCLEOTIDE SEQUENCE</scope>
</reference>
<dbReference type="GO" id="GO:0042834">
    <property type="term" value="F:peptidoglycan binding"/>
    <property type="evidence" value="ECO:0007669"/>
    <property type="project" value="InterPro"/>
</dbReference>
<dbReference type="PROSITE" id="PS51724">
    <property type="entry name" value="SPOR"/>
    <property type="match status" value="1"/>
</dbReference>